<reference evidence="3 4" key="1">
    <citation type="submission" date="2020-12" db="EMBL/GenBank/DDBJ databases">
        <title>Olleya sediminilitoris sp. nov., isolated from a tidal flat.</title>
        <authorList>
            <person name="Park S."/>
            <person name="Yoon J.-H."/>
        </authorList>
    </citation>
    <scope>NUCLEOTIDE SEQUENCE [LARGE SCALE GENOMIC DNA]</scope>
    <source>
        <strain evidence="3 4">YSTF-M6</strain>
    </source>
</reference>
<evidence type="ECO:0000256" key="1">
    <source>
        <dbReference type="SAM" id="Phobius"/>
    </source>
</evidence>
<feature type="transmembrane region" description="Helical" evidence="1">
    <location>
        <begin position="6"/>
        <end position="24"/>
    </location>
</feature>
<feature type="transmembrane region" description="Helical" evidence="1">
    <location>
        <begin position="56"/>
        <end position="77"/>
    </location>
</feature>
<dbReference type="Pfam" id="PF07584">
    <property type="entry name" value="BatA"/>
    <property type="match status" value="1"/>
</dbReference>
<dbReference type="PANTHER" id="PTHR37464:SF1">
    <property type="entry name" value="BLL2463 PROTEIN"/>
    <property type="match status" value="1"/>
</dbReference>
<dbReference type="InterPro" id="IPR011933">
    <property type="entry name" value="Double_TM_dom"/>
</dbReference>
<comment type="caution">
    <text evidence="3">The sequence shown here is derived from an EMBL/GenBank/DDBJ whole genome shotgun (WGS) entry which is preliminary data.</text>
</comment>
<dbReference type="RefSeq" id="WP_203000759.1">
    <property type="nucleotide sequence ID" value="NZ_JAEMEF010000009.1"/>
</dbReference>
<dbReference type="NCBIfam" id="TIGR02226">
    <property type="entry name" value="two_anch"/>
    <property type="match status" value="1"/>
</dbReference>
<dbReference type="Proteomes" id="UP000605013">
    <property type="component" value="Unassembled WGS sequence"/>
</dbReference>
<name>A0ABS1WM93_9FLAO</name>
<keyword evidence="4" id="KW-1185">Reference proteome</keyword>
<dbReference type="EMBL" id="JAEMEF010000009">
    <property type="protein sequence ID" value="MBL7560256.1"/>
    <property type="molecule type" value="Genomic_DNA"/>
</dbReference>
<evidence type="ECO:0000313" key="4">
    <source>
        <dbReference type="Proteomes" id="UP000605013"/>
    </source>
</evidence>
<dbReference type="Gene3D" id="3.40.50.410">
    <property type="entry name" value="von Willebrand factor, type A domain"/>
    <property type="match status" value="1"/>
</dbReference>
<keyword evidence="1" id="KW-0472">Membrane</keyword>
<organism evidence="3 4">
    <name type="scientific">Olleya sediminilitoris</name>
    <dbReference type="NCBI Taxonomy" id="2795739"/>
    <lineage>
        <taxon>Bacteria</taxon>
        <taxon>Pseudomonadati</taxon>
        <taxon>Bacteroidota</taxon>
        <taxon>Flavobacteriia</taxon>
        <taxon>Flavobacteriales</taxon>
        <taxon>Flavobacteriaceae</taxon>
    </lineage>
</organism>
<proteinExistence type="predicted"/>
<accession>A0ABS1WM93</accession>
<gene>
    <name evidence="3" type="ORF">JAO71_10635</name>
</gene>
<dbReference type="PANTHER" id="PTHR37464">
    <property type="entry name" value="BLL2463 PROTEIN"/>
    <property type="match status" value="1"/>
</dbReference>
<dbReference type="InterPro" id="IPR036465">
    <property type="entry name" value="vWFA_dom_sf"/>
</dbReference>
<feature type="domain" description="Aerotolerance regulator N-terminal" evidence="2">
    <location>
        <begin position="1"/>
        <end position="76"/>
    </location>
</feature>
<sequence>MQFKNPELLYALFLLLIPIIVHLFQLRKFQKEYFTNVDVLKKVQLQTRKSATIKKWLILLTRLLLLAAIIIAFAQPYTSKIKAFNTSKQTVIYLDNSFSLQAKGAKGPLLKRAIQDLIQTLPENQNLSIVTNTETYLNTTIKAIKNDLLQLNYSSNQLSYNAALLKAKKTFNNQDNTVKNLIFISDFQQKNTDFTIKKDTNLTVNLVQLKPESISNISIDSLYISKQTVNNIELSVILKTNSTSKITLPVSIYNNDNLLSKATVDLNQKASTVFTIPNDQVTKGKITIEDTQLQFDNSLYFNINSPSKINVLAISNTNDSYLSRIFTEDEFIFTTKTTNNLDYSLFDSQNLVVINEIEALPESLTTALKAFTDQGGSVVFIPNTNGNLNNYNTFLQRFNFAPFSAINANQKRITTINYAHPLYANGVFEKRVDNFQYPKVERYFPQINLKATPILQFEDNKSFLSQNQSLYVFSAPINTDNSNFKNINLIVPTFYNIAKQSLNTTTLYYTIGQNTSYDVATNLQQDAVLTLVNGNDKIIPEQYYFNNKVLIKTNDIPELAGIYDIKDKTKILENVSYNYNRTESNLNYLNLDNYNNATVSNSITTVLDNINNDTKVNELWKWFVILGLVLLILEMLILKYFK</sequence>
<protein>
    <submittedName>
        <fullName evidence="3">BatA and WFA domain-containing protein</fullName>
    </submittedName>
</protein>
<feature type="transmembrane region" description="Helical" evidence="1">
    <location>
        <begin position="619"/>
        <end position="641"/>
    </location>
</feature>
<evidence type="ECO:0000313" key="3">
    <source>
        <dbReference type="EMBL" id="MBL7560256.1"/>
    </source>
</evidence>
<keyword evidence="1" id="KW-1133">Transmembrane helix</keyword>
<dbReference type="InterPro" id="IPR024163">
    <property type="entry name" value="Aerotolerance_reg_N"/>
</dbReference>
<evidence type="ECO:0000259" key="2">
    <source>
        <dbReference type="Pfam" id="PF07584"/>
    </source>
</evidence>
<keyword evidence="1" id="KW-0812">Transmembrane</keyword>